<proteinExistence type="predicted"/>
<dbReference type="AlphaFoldDB" id="A0A165JBV1"/>
<feature type="region of interest" description="Disordered" evidence="1">
    <location>
        <begin position="1"/>
        <end position="43"/>
    </location>
</feature>
<accession>A0A165JBV1</accession>
<dbReference type="InParanoid" id="A0A165JBV1"/>
<evidence type="ECO:0000313" key="3">
    <source>
        <dbReference type="Proteomes" id="UP000077266"/>
    </source>
</evidence>
<evidence type="ECO:0000256" key="1">
    <source>
        <dbReference type="SAM" id="MobiDB-lite"/>
    </source>
</evidence>
<keyword evidence="3" id="KW-1185">Reference proteome</keyword>
<dbReference type="Proteomes" id="UP000077266">
    <property type="component" value="Unassembled WGS sequence"/>
</dbReference>
<sequence length="182" mass="19861">MLHEKDWWRQTTGHNNSRDDSKAALSRTRRCQEGRGRANTSGPRHRCAVCACRPHWVHAPLCGRRPGCPGPSQGVTSLPRVYTHWQSTRNAQALSLIFAGSGTNISLGFLPSQSILRATPSSSLSLRPTSSQVLSACVHYSLRGGLSVATNLGTECSRNAGCHRRISPWSILVHSIAPSARW</sequence>
<organism evidence="2 3">
    <name type="scientific">Exidia glandulosa HHB12029</name>
    <dbReference type="NCBI Taxonomy" id="1314781"/>
    <lineage>
        <taxon>Eukaryota</taxon>
        <taxon>Fungi</taxon>
        <taxon>Dikarya</taxon>
        <taxon>Basidiomycota</taxon>
        <taxon>Agaricomycotina</taxon>
        <taxon>Agaricomycetes</taxon>
        <taxon>Auriculariales</taxon>
        <taxon>Exidiaceae</taxon>
        <taxon>Exidia</taxon>
    </lineage>
</organism>
<dbReference type="EMBL" id="KV425969">
    <property type="protein sequence ID" value="KZV94624.1"/>
    <property type="molecule type" value="Genomic_DNA"/>
</dbReference>
<evidence type="ECO:0000313" key="2">
    <source>
        <dbReference type="EMBL" id="KZV94624.1"/>
    </source>
</evidence>
<protein>
    <submittedName>
        <fullName evidence="2">Uncharacterized protein</fullName>
    </submittedName>
</protein>
<name>A0A165JBV1_EXIGL</name>
<gene>
    <name evidence="2" type="ORF">EXIGLDRAFT_503126</name>
</gene>
<reference evidence="2 3" key="1">
    <citation type="journal article" date="2016" name="Mol. Biol. Evol.">
        <title>Comparative Genomics of Early-Diverging Mushroom-Forming Fungi Provides Insights into the Origins of Lignocellulose Decay Capabilities.</title>
        <authorList>
            <person name="Nagy L.G."/>
            <person name="Riley R."/>
            <person name="Tritt A."/>
            <person name="Adam C."/>
            <person name="Daum C."/>
            <person name="Floudas D."/>
            <person name="Sun H."/>
            <person name="Yadav J.S."/>
            <person name="Pangilinan J."/>
            <person name="Larsson K.H."/>
            <person name="Matsuura K."/>
            <person name="Barry K."/>
            <person name="Labutti K."/>
            <person name="Kuo R."/>
            <person name="Ohm R.A."/>
            <person name="Bhattacharya S.S."/>
            <person name="Shirouzu T."/>
            <person name="Yoshinaga Y."/>
            <person name="Martin F.M."/>
            <person name="Grigoriev I.V."/>
            <person name="Hibbett D.S."/>
        </authorList>
    </citation>
    <scope>NUCLEOTIDE SEQUENCE [LARGE SCALE GENOMIC DNA]</scope>
    <source>
        <strain evidence="2 3">HHB12029</strain>
    </source>
</reference>